<accession>A0A095C2C1</accession>
<sequence>MNHLQNGSPALDMKRIEAAKANRQLQLENWRNYERQMQTSDKHPKNIRPRKSHHLNVKFTDNCVLLDATLRGDCEEVSTSVCEQIRLKILRIYRGQDQMILISEDTNTNKFRNDHDSDIKQKARLNLKYNCQVIELLYHAKSVSRASEV</sequence>
<name>A0A095C2C1_SCHHA</name>
<gene>
    <name evidence="1" type="ORF">MS3_04035</name>
</gene>
<protein>
    <submittedName>
        <fullName evidence="1">Uncharacterized protein</fullName>
    </submittedName>
</protein>
<dbReference type="AlphaFoldDB" id="A0A095C2C1"/>
<reference evidence="1" key="1">
    <citation type="journal article" date="2012" name="Nat. Genet.">
        <title>Whole-genome sequence of Schistosoma haematobium.</title>
        <authorList>
            <person name="Young N.D."/>
            <person name="Jex A.R."/>
            <person name="Li B."/>
            <person name="Liu S."/>
            <person name="Yang L."/>
            <person name="Xiong Z."/>
            <person name="Li Y."/>
            <person name="Cantacessi C."/>
            <person name="Hall R.S."/>
            <person name="Xu X."/>
            <person name="Chen F."/>
            <person name="Wu X."/>
            <person name="Zerlotini A."/>
            <person name="Oliveira G."/>
            <person name="Hofmann A."/>
            <person name="Zhang G."/>
            <person name="Fang X."/>
            <person name="Kang Y."/>
            <person name="Campbell B.E."/>
            <person name="Loukas A."/>
            <person name="Ranganathan S."/>
            <person name="Rollinson D."/>
            <person name="Rinaldi G."/>
            <person name="Brindley P.J."/>
            <person name="Yang H."/>
            <person name="Wang J."/>
            <person name="Wang J."/>
            <person name="Gasser R.B."/>
        </authorList>
    </citation>
    <scope>NUCLEOTIDE SEQUENCE [LARGE SCALE GENOMIC DNA]</scope>
</reference>
<proteinExistence type="predicted"/>
<organism evidence="1">
    <name type="scientific">Schistosoma haematobium</name>
    <name type="common">Blood fluke</name>
    <dbReference type="NCBI Taxonomy" id="6185"/>
    <lineage>
        <taxon>Eukaryota</taxon>
        <taxon>Metazoa</taxon>
        <taxon>Spiralia</taxon>
        <taxon>Lophotrochozoa</taxon>
        <taxon>Platyhelminthes</taxon>
        <taxon>Trematoda</taxon>
        <taxon>Digenea</taxon>
        <taxon>Strigeidida</taxon>
        <taxon>Schistosomatoidea</taxon>
        <taxon>Schistosomatidae</taxon>
        <taxon>Schistosoma</taxon>
    </lineage>
</organism>
<evidence type="ECO:0000313" key="1">
    <source>
        <dbReference type="EMBL" id="KGB35758.1"/>
    </source>
</evidence>
<dbReference type="EMBL" id="KL250714">
    <property type="protein sequence ID" value="KGB35758.1"/>
    <property type="molecule type" value="Genomic_DNA"/>
</dbReference>